<keyword evidence="8" id="KW-1185">Reference proteome</keyword>
<dbReference type="RefSeq" id="WP_005444674.1">
    <property type="nucleotide sequence ID" value="NZ_CM001466.1"/>
</dbReference>
<reference evidence="7 8" key="1">
    <citation type="journal article" date="2012" name="Stand. Genomic Sci.">
        <title>Genome sequence of the soil bacterium Saccharomonospora azurea type strain (NA-128(T)).</title>
        <authorList>
            <person name="Klenk H.P."/>
            <person name="Held B."/>
            <person name="Lucas S."/>
            <person name="Lapidus A."/>
            <person name="Copeland A."/>
            <person name="Hammon N."/>
            <person name="Pitluck S."/>
            <person name="Goodwin L.A."/>
            <person name="Han C."/>
            <person name="Tapia R."/>
            <person name="Brambilla E.M."/>
            <person name="Potter G."/>
            <person name="Land M."/>
            <person name="Ivanova N."/>
            <person name="Rohde M."/>
            <person name="Goker M."/>
            <person name="Detter J.C."/>
            <person name="Kyrpides N.C."/>
            <person name="Woyke T."/>
        </authorList>
    </citation>
    <scope>NUCLEOTIDE SEQUENCE [LARGE SCALE GENOMIC DNA]</scope>
    <source>
        <strain evidence="7 8">NA-128</strain>
    </source>
</reference>
<keyword evidence="2 5" id="KW-0812">Transmembrane</keyword>
<dbReference type="InterPro" id="IPR003807">
    <property type="entry name" value="DUF202"/>
</dbReference>
<dbReference type="Pfam" id="PF02656">
    <property type="entry name" value="DUF202"/>
    <property type="match status" value="1"/>
</dbReference>
<dbReference type="GO" id="GO:0012505">
    <property type="term" value="C:endomembrane system"/>
    <property type="evidence" value="ECO:0007669"/>
    <property type="project" value="UniProtKB-SubCell"/>
</dbReference>
<evidence type="ECO:0000313" key="7">
    <source>
        <dbReference type="EMBL" id="EHY90982.1"/>
    </source>
</evidence>
<dbReference type="Proteomes" id="UP000004705">
    <property type="component" value="Chromosome"/>
</dbReference>
<comment type="subcellular location">
    <subcellularLocation>
        <location evidence="1">Endomembrane system</location>
        <topology evidence="1">Multi-pass membrane protein</topology>
    </subcellularLocation>
</comment>
<evidence type="ECO:0000259" key="6">
    <source>
        <dbReference type="Pfam" id="PF02656"/>
    </source>
</evidence>
<organism evidence="7 8">
    <name type="scientific">Saccharomonospora azurea NA-128</name>
    <dbReference type="NCBI Taxonomy" id="882081"/>
    <lineage>
        <taxon>Bacteria</taxon>
        <taxon>Bacillati</taxon>
        <taxon>Actinomycetota</taxon>
        <taxon>Actinomycetes</taxon>
        <taxon>Pseudonocardiales</taxon>
        <taxon>Pseudonocardiaceae</taxon>
        <taxon>Saccharomonospora</taxon>
    </lineage>
</organism>
<sequence>MTDDSGRGLPAERTGLAWQRSALGAGVVSLLLLYHTAHTGWSALTAAAACTAVAAALLTVVGTKRDREFRRGTPREAPRSALLAVAVLVSLSCLLALVASLR</sequence>
<feature type="transmembrane region" description="Helical" evidence="5">
    <location>
        <begin position="81"/>
        <end position="101"/>
    </location>
</feature>
<evidence type="ECO:0000256" key="3">
    <source>
        <dbReference type="ARBA" id="ARBA00022989"/>
    </source>
</evidence>
<evidence type="ECO:0000313" key="8">
    <source>
        <dbReference type="Proteomes" id="UP000004705"/>
    </source>
</evidence>
<proteinExistence type="predicted"/>
<name>H8GEA0_9PSEU</name>
<dbReference type="AlphaFoldDB" id="H8GEA0"/>
<evidence type="ECO:0000256" key="1">
    <source>
        <dbReference type="ARBA" id="ARBA00004127"/>
    </source>
</evidence>
<dbReference type="EMBL" id="CM001466">
    <property type="protein sequence ID" value="EHY90982.1"/>
    <property type="molecule type" value="Genomic_DNA"/>
</dbReference>
<feature type="domain" description="DUF202" evidence="6">
    <location>
        <begin position="8"/>
        <end position="59"/>
    </location>
</feature>
<keyword evidence="3 5" id="KW-1133">Transmembrane helix</keyword>
<evidence type="ECO:0000256" key="5">
    <source>
        <dbReference type="SAM" id="Phobius"/>
    </source>
</evidence>
<evidence type="ECO:0000256" key="4">
    <source>
        <dbReference type="ARBA" id="ARBA00023136"/>
    </source>
</evidence>
<accession>H8GEA0</accession>
<evidence type="ECO:0000256" key="2">
    <source>
        <dbReference type="ARBA" id="ARBA00022692"/>
    </source>
</evidence>
<gene>
    <name evidence="7" type="ORF">SacazDRAFT_04132</name>
</gene>
<feature type="transmembrane region" description="Helical" evidence="5">
    <location>
        <begin position="43"/>
        <end position="61"/>
    </location>
</feature>
<protein>
    <recommendedName>
        <fullName evidence="6">DUF202 domain-containing protein</fullName>
    </recommendedName>
</protein>
<keyword evidence="4 5" id="KW-0472">Membrane</keyword>
<dbReference type="HOGENOM" id="CLU_150487_5_0_11"/>